<keyword evidence="2" id="KW-1185">Reference proteome</keyword>
<evidence type="ECO:0000313" key="1">
    <source>
        <dbReference type="EMBL" id="CAH8390572.1"/>
    </source>
</evidence>
<name>A0ABC8M489_ERUVS</name>
<dbReference type="Proteomes" id="UP001642260">
    <property type="component" value="Unassembled WGS sequence"/>
</dbReference>
<protein>
    <submittedName>
        <fullName evidence="1">Uncharacterized protein</fullName>
    </submittedName>
</protein>
<gene>
    <name evidence="1" type="ORF">ERUC_LOCUS43055</name>
</gene>
<sequence>MMKSQACSVLLQFVSNHQNSPLSSQSDHVAATASHIALRFFMTSNLTVGGLNSLQFNFRFDG</sequence>
<dbReference type="EMBL" id="CAKOAT010901820">
    <property type="protein sequence ID" value="CAH8390572.1"/>
    <property type="molecule type" value="Genomic_DNA"/>
</dbReference>
<organism evidence="1 2">
    <name type="scientific">Eruca vesicaria subsp. sativa</name>
    <name type="common">Garden rocket</name>
    <name type="synonym">Eruca sativa</name>
    <dbReference type="NCBI Taxonomy" id="29727"/>
    <lineage>
        <taxon>Eukaryota</taxon>
        <taxon>Viridiplantae</taxon>
        <taxon>Streptophyta</taxon>
        <taxon>Embryophyta</taxon>
        <taxon>Tracheophyta</taxon>
        <taxon>Spermatophyta</taxon>
        <taxon>Magnoliopsida</taxon>
        <taxon>eudicotyledons</taxon>
        <taxon>Gunneridae</taxon>
        <taxon>Pentapetalae</taxon>
        <taxon>rosids</taxon>
        <taxon>malvids</taxon>
        <taxon>Brassicales</taxon>
        <taxon>Brassicaceae</taxon>
        <taxon>Brassiceae</taxon>
        <taxon>Eruca</taxon>
    </lineage>
</organism>
<proteinExistence type="predicted"/>
<evidence type="ECO:0000313" key="2">
    <source>
        <dbReference type="Proteomes" id="UP001642260"/>
    </source>
</evidence>
<dbReference type="AlphaFoldDB" id="A0ABC8M489"/>
<comment type="caution">
    <text evidence="1">The sequence shown here is derived from an EMBL/GenBank/DDBJ whole genome shotgun (WGS) entry which is preliminary data.</text>
</comment>
<accession>A0ABC8M489</accession>
<reference evidence="1 2" key="1">
    <citation type="submission" date="2022-03" db="EMBL/GenBank/DDBJ databases">
        <authorList>
            <person name="Macdonald S."/>
            <person name="Ahmed S."/>
            <person name="Newling K."/>
        </authorList>
    </citation>
    <scope>NUCLEOTIDE SEQUENCE [LARGE SCALE GENOMIC DNA]</scope>
</reference>